<dbReference type="PROSITE" id="PS50013">
    <property type="entry name" value="CHROMO_2"/>
    <property type="match status" value="1"/>
</dbReference>
<keyword evidence="2" id="KW-1185">Reference proteome</keyword>
<evidence type="ECO:0000313" key="3">
    <source>
        <dbReference type="WBParaSite" id="Pan_g10597.t1"/>
    </source>
</evidence>
<evidence type="ECO:0000259" key="1">
    <source>
        <dbReference type="PROSITE" id="PS50013"/>
    </source>
</evidence>
<organism evidence="2 3">
    <name type="scientific">Panagrellus redivivus</name>
    <name type="common">Microworm</name>
    <dbReference type="NCBI Taxonomy" id="6233"/>
    <lineage>
        <taxon>Eukaryota</taxon>
        <taxon>Metazoa</taxon>
        <taxon>Ecdysozoa</taxon>
        <taxon>Nematoda</taxon>
        <taxon>Chromadorea</taxon>
        <taxon>Rhabditida</taxon>
        <taxon>Tylenchina</taxon>
        <taxon>Panagrolaimomorpha</taxon>
        <taxon>Panagrolaimoidea</taxon>
        <taxon>Panagrolaimidae</taxon>
        <taxon>Panagrellus</taxon>
    </lineage>
</organism>
<sequence>MPGIQIASGGSSAAPTIRNVARSVLPEAEEGVFYIFAVVEHRRVADLQDYLRAKCLKWNGDPDDLLFRVQWMGFTSADDTWEPMSYIYSTKPFMEYFRKYLVPDDEPVSMAGTRRTIFRAGTR</sequence>
<dbReference type="SUPFAM" id="SSF54160">
    <property type="entry name" value="Chromo domain-like"/>
    <property type="match status" value="1"/>
</dbReference>
<accession>A0A7E4ZQ16</accession>
<dbReference type="AlphaFoldDB" id="A0A7E4ZQ16"/>
<name>A0A7E4ZQ16_PANRE</name>
<dbReference type="Proteomes" id="UP000492821">
    <property type="component" value="Unassembled WGS sequence"/>
</dbReference>
<dbReference type="InterPro" id="IPR016197">
    <property type="entry name" value="Chromo-like_dom_sf"/>
</dbReference>
<feature type="domain" description="Chromo" evidence="1">
    <location>
        <begin position="45"/>
        <end position="108"/>
    </location>
</feature>
<reference evidence="2" key="1">
    <citation type="journal article" date="2013" name="Genetics">
        <title>The draft genome and transcriptome of Panagrellus redivivus are shaped by the harsh demands of a free-living lifestyle.</title>
        <authorList>
            <person name="Srinivasan J."/>
            <person name="Dillman A.R."/>
            <person name="Macchietto M.G."/>
            <person name="Heikkinen L."/>
            <person name="Lakso M."/>
            <person name="Fracchia K.M."/>
            <person name="Antoshechkin I."/>
            <person name="Mortazavi A."/>
            <person name="Wong G."/>
            <person name="Sternberg P.W."/>
        </authorList>
    </citation>
    <scope>NUCLEOTIDE SEQUENCE [LARGE SCALE GENOMIC DNA]</scope>
    <source>
        <strain evidence="2">MT8872</strain>
    </source>
</reference>
<dbReference type="InterPro" id="IPR000953">
    <property type="entry name" value="Chromo/chromo_shadow_dom"/>
</dbReference>
<dbReference type="Gene3D" id="2.40.50.40">
    <property type="match status" value="1"/>
</dbReference>
<evidence type="ECO:0000313" key="2">
    <source>
        <dbReference type="Proteomes" id="UP000492821"/>
    </source>
</evidence>
<proteinExistence type="predicted"/>
<protein>
    <submittedName>
        <fullName evidence="3">Chromo domain-containing protein</fullName>
    </submittedName>
</protein>
<dbReference type="WBParaSite" id="Pan_g10597.t1">
    <property type="protein sequence ID" value="Pan_g10597.t1"/>
    <property type="gene ID" value="Pan_g10597"/>
</dbReference>
<reference evidence="3" key="2">
    <citation type="submission" date="2020-10" db="UniProtKB">
        <authorList>
            <consortium name="WormBaseParasite"/>
        </authorList>
    </citation>
    <scope>IDENTIFICATION</scope>
</reference>